<feature type="domain" description="HTH cro/C1-type" evidence="1">
    <location>
        <begin position="17"/>
        <end position="70"/>
    </location>
</feature>
<evidence type="ECO:0000313" key="2">
    <source>
        <dbReference type="EMBL" id="SEC87022.1"/>
    </source>
</evidence>
<gene>
    <name evidence="2" type="ORF">SAMN05443244_4003</name>
</gene>
<name>A0A1H4W0Y3_9BACT</name>
<dbReference type="InterPro" id="IPR001387">
    <property type="entry name" value="Cro/C1-type_HTH"/>
</dbReference>
<dbReference type="EMBL" id="FNSD01000002">
    <property type="protein sequence ID" value="SEC87022.1"/>
    <property type="molecule type" value="Genomic_DNA"/>
</dbReference>
<dbReference type="PROSITE" id="PS50943">
    <property type="entry name" value="HTH_CROC1"/>
    <property type="match status" value="1"/>
</dbReference>
<protein>
    <submittedName>
        <fullName evidence="2">Helix-turn-helix domain-containing protein</fullName>
    </submittedName>
</protein>
<dbReference type="Pfam" id="PF13560">
    <property type="entry name" value="HTH_31"/>
    <property type="match status" value="1"/>
</dbReference>
<dbReference type="CDD" id="cd00093">
    <property type="entry name" value="HTH_XRE"/>
    <property type="match status" value="1"/>
</dbReference>
<dbReference type="Gene3D" id="1.10.260.40">
    <property type="entry name" value="lambda repressor-like DNA-binding domains"/>
    <property type="match status" value="1"/>
</dbReference>
<dbReference type="Proteomes" id="UP000182409">
    <property type="component" value="Unassembled WGS sequence"/>
</dbReference>
<dbReference type="SMART" id="SM00530">
    <property type="entry name" value="HTH_XRE"/>
    <property type="match status" value="1"/>
</dbReference>
<dbReference type="SUPFAM" id="SSF47413">
    <property type="entry name" value="lambda repressor-like DNA-binding domains"/>
    <property type="match status" value="1"/>
</dbReference>
<evidence type="ECO:0000313" key="3">
    <source>
        <dbReference type="Proteomes" id="UP000182409"/>
    </source>
</evidence>
<dbReference type="RefSeq" id="WP_074656182.1">
    <property type="nucleotide sequence ID" value="NZ_FNSD01000002.1"/>
</dbReference>
<reference evidence="2 3" key="1">
    <citation type="submission" date="2016-10" db="EMBL/GenBank/DDBJ databases">
        <authorList>
            <person name="de Groot N.N."/>
        </authorList>
    </citation>
    <scope>NUCLEOTIDE SEQUENCE [LARGE SCALE GENOMIC DNA]</scope>
    <source>
        <strain evidence="2 3">AB35.6</strain>
    </source>
</reference>
<sequence length="92" mass="10389">MLRYDYKEFSAAFGKKVKELRKARGLTLRAMIVEHGFHLTQFQRIEKGEGVSVPTLLRIAEVFQMPLEKLVAGLGLVEDSDSRPKISKGAKK</sequence>
<proteinExistence type="predicted"/>
<dbReference type="OrthoDB" id="121876at2"/>
<dbReference type="AlphaFoldDB" id="A0A1H4W0Y3"/>
<evidence type="ECO:0000259" key="1">
    <source>
        <dbReference type="PROSITE" id="PS50943"/>
    </source>
</evidence>
<dbReference type="InterPro" id="IPR010982">
    <property type="entry name" value="Lambda_DNA-bd_dom_sf"/>
</dbReference>
<dbReference type="GO" id="GO:0003677">
    <property type="term" value="F:DNA binding"/>
    <property type="evidence" value="ECO:0007669"/>
    <property type="project" value="InterPro"/>
</dbReference>
<accession>A0A1H4W0Y3</accession>
<organism evidence="2 3">
    <name type="scientific">Terriglobus roseus</name>
    <dbReference type="NCBI Taxonomy" id="392734"/>
    <lineage>
        <taxon>Bacteria</taxon>
        <taxon>Pseudomonadati</taxon>
        <taxon>Acidobacteriota</taxon>
        <taxon>Terriglobia</taxon>
        <taxon>Terriglobales</taxon>
        <taxon>Acidobacteriaceae</taxon>
        <taxon>Terriglobus</taxon>
    </lineage>
</organism>